<keyword evidence="2" id="KW-1185">Reference proteome</keyword>
<reference evidence="2" key="2">
    <citation type="submission" date="2015-01" db="EMBL/GenBank/DDBJ databases">
        <title>Evolutionary Origins and Diversification of the Mycorrhizal Mutualists.</title>
        <authorList>
            <consortium name="DOE Joint Genome Institute"/>
            <consortium name="Mycorrhizal Genomics Consortium"/>
            <person name="Kohler A."/>
            <person name="Kuo A."/>
            <person name="Nagy L.G."/>
            <person name="Floudas D."/>
            <person name="Copeland A."/>
            <person name="Barry K.W."/>
            <person name="Cichocki N."/>
            <person name="Veneault-Fourrey C."/>
            <person name="LaButti K."/>
            <person name="Lindquist E.A."/>
            <person name="Lipzen A."/>
            <person name="Lundell T."/>
            <person name="Morin E."/>
            <person name="Murat C."/>
            <person name="Riley R."/>
            <person name="Ohm R."/>
            <person name="Sun H."/>
            <person name="Tunlid A."/>
            <person name="Henrissat B."/>
            <person name="Grigoriev I.V."/>
            <person name="Hibbett D.S."/>
            <person name="Martin F."/>
        </authorList>
    </citation>
    <scope>NUCLEOTIDE SEQUENCE [LARGE SCALE GENOMIC DNA]</scope>
    <source>
        <strain evidence="2">Foug A</strain>
    </source>
</reference>
<protein>
    <submittedName>
        <fullName evidence="1">Uncharacterized protein</fullName>
    </submittedName>
</protein>
<proteinExistence type="predicted"/>
<accession>A0A0C3DIV6</accession>
<reference evidence="1 2" key="1">
    <citation type="submission" date="2014-04" db="EMBL/GenBank/DDBJ databases">
        <authorList>
            <consortium name="DOE Joint Genome Institute"/>
            <person name="Kuo A."/>
            <person name="Kohler A."/>
            <person name="Nagy L.G."/>
            <person name="Floudas D."/>
            <person name="Copeland A."/>
            <person name="Barry K.W."/>
            <person name="Cichocki N."/>
            <person name="Veneault-Fourrey C."/>
            <person name="LaButti K."/>
            <person name="Lindquist E.A."/>
            <person name="Lipzen A."/>
            <person name="Lundell T."/>
            <person name="Morin E."/>
            <person name="Murat C."/>
            <person name="Sun H."/>
            <person name="Tunlid A."/>
            <person name="Henrissat B."/>
            <person name="Grigoriev I.V."/>
            <person name="Hibbett D.S."/>
            <person name="Martin F."/>
            <person name="Nordberg H.P."/>
            <person name="Cantor M.N."/>
            <person name="Hua S.X."/>
        </authorList>
    </citation>
    <scope>NUCLEOTIDE SEQUENCE [LARGE SCALE GENOMIC DNA]</scope>
    <source>
        <strain evidence="1 2">Foug A</strain>
    </source>
</reference>
<dbReference type="HOGENOM" id="CLU_3107723_0_0_1"/>
<dbReference type="Proteomes" id="UP000053989">
    <property type="component" value="Unassembled WGS sequence"/>
</dbReference>
<organism evidence="1 2">
    <name type="scientific">Scleroderma citrinum Foug A</name>
    <dbReference type="NCBI Taxonomy" id="1036808"/>
    <lineage>
        <taxon>Eukaryota</taxon>
        <taxon>Fungi</taxon>
        <taxon>Dikarya</taxon>
        <taxon>Basidiomycota</taxon>
        <taxon>Agaricomycotina</taxon>
        <taxon>Agaricomycetes</taxon>
        <taxon>Agaricomycetidae</taxon>
        <taxon>Boletales</taxon>
        <taxon>Sclerodermatineae</taxon>
        <taxon>Sclerodermataceae</taxon>
        <taxon>Scleroderma</taxon>
    </lineage>
</organism>
<gene>
    <name evidence="1" type="ORF">SCLCIDRAFT_1220657</name>
</gene>
<sequence>MTPGSTVRVIEDLSGQNLYCGSNSTILQGHPANPLPHTWVPIMTGYELCFV</sequence>
<dbReference type="EMBL" id="KN822124">
    <property type="protein sequence ID" value="KIM56001.1"/>
    <property type="molecule type" value="Genomic_DNA"/>
</dbReference>
<evidence type="ECO:0000313" key="2">
    <source>
        <dbReference type="Proteomes" id="UP000053989"/>
    </source>
</evidence>
<dbReference type="AlphaFoldDB" id="A0A0C3DIV6"/>
<evidence type="ECO:0000313" key="1">
    <source>
        <dbReference type="EMBL" id="KIM56001.1"/>
    </source>
</evidence>
<dbReference type="InParanoid" id="A0A0C3DIV6"/>
<name>A0A0C3DIV6_9AGAM</name>